<dbReference type="InterPro" id="IPR018765">
    <property type="entry name" value="DUF2341"/>
</dbReference>
<sequence>MDFVGPDGTIFTYYTSSGQQIWEGLSEKRYVQYKATLETTDNAQTPYFNEIKISFGISSSLISSPYNTSDAGNVLAKIGWTESGVDPQYKYWCYRKKITLNSATPEDNYQVKVELTTSNFDYSKAEANGEDIRFSDGEGNALYDYWIEEWDSSGTSTIWVEVPTAGTSEFYIYYGNSSAGSASSLANTFIKNSFNDTGSWSGYESKYGCDRDNTTSFWDDQEDAVDEYWQIEFSAPITADEVTVYWRNAVGAMEWDSSTSSTSPGDDVLLQYYDGSIWTTLATITTDLECADPNHDNVINSTDCDAIQDCAMGGSCDADRMDLSNDGAIDLFDTYSCNAYLSSGDTMTYLNCGRLWNQTYTFSEVTTTKFRLIKYGSGLGEFGFWEIEVPSLKYYYSEGDTIYYRKYASPEPAVAGFDSEQEGEYLSPILFEGTEIKFQIRTAPDDGTGNPGAWSPWCGPDDADSSTSTCSTSTYFTDPSGGEALDEMFTDGLNDQWVQYRAFLSLTGTTTPVLSDVTLTYVVNAPPEFSTSSPPAAQQQSAGEVKINYSVRDPDTSQGTVQPNYVTPSFEYSLDGGTTWSAVDCSYMASGDCNNKYVEETDFTDYTATWDAKSQIGQKYSSNAKIRISLDDKEAANNTAQTSTSAFELDTKNPQNPQIVVDASTQYGTNDATLYPSVSDDTISAGVRGSMMISTTSTFSGASWQDYATSTTLNLPSDPSTLYVKFKDSYGNVSAVASVTSPPTPDGVYCQDVSNTDEGVYRLFVGWSAVDLPPQGDFDRYLILKSTSTDPGTFEQAAEITDRTQNYWMDSNVEYGTTYYYQVLSKDTLGDISFRSEMVNGAPGSGGEDTLPPSFVSGPASSEIYTTQATISWETDELSRAILHYGVSSGNYTMSKSVNAYATSHSAVLAGLNASATYYLMVEAIDTSDNSATSSEISFSTQDGPVISNVAVSQVFNEKATIFWLTDISADSYVYYST</sequence>
<evidence type="ECO:0000313" key="2">
    <source>
        <dbReference type="EMBL" id="RLE46250.1"/>
    </source>
</evidence>
<name>A0A497ELQ2_9CREN</name>
<dbReference type="SUPFAM" id="SSF49265">
    <property type="entry name" value="Fibronectin type III"/>
    <property type="match status" value="2"/>
</dbReference>
<dbReference type="Proteomes" id="UP000278475">
    <property type="component" value="Unassembled WGS sequence"/>
</dbReference>
<dbReference type="Gene3D" id="2.60.40.10">
    <property type="entry name" value="Immunoglobulins"/>
    <property type="match status" value="2"/>
</dbReference>
<dbReference type="InterPro" id="IPR003961">
    <property type="entry name" value="FN3_dom"/>
</dbReference>
<evidence type="ECO:0000313" key="3">
    <source>
        <dbReference type="Proteomes" id="UP000278475"/>
    </source>
</evidence>
<dbReference type="PROSITE" id="PS50853">
    <property type="entry name" value="FN3"/>
    <property type="match status" value="1"/>
</dbReference>
<dbReference type="CDD" id="cd00063">
    <property type="entry name" value="FN3"/>
    <property type="match status" value="1"/>
</dbReference>
<proteinExistence type="predicted"/>
<protein>
    <recommendedName>
        <fullName evidence="1">Fibronectin type-III domain-containing protein</fullName>
    </recommendedName>
</protein>
<reference evidence="2 3" key="1">
    <citation type="submission" date="2018-06" db="EMBL/GenBank/DDBJ databases">
        <title>Extensive metabolic versatility and redundancy in microbially diverse, dynamic hydrothermal sediments.</title>
        <authorList>
            <person name="Dombrowski N."/>
            <person name="Teske A."/>
            <person name="Baker B.J."/>
        </authorList>
    </citation>
    <scope>NUCLEOTIDE SEQUENCE [LARGE SCALE GENOMIC DNA]</scope>
    <source>
        <strain evidence="2">B66_G16</strain>
    </source>
</reference>
<feature type="domain" description="Fibronectin type-III" evidence="1">
    <location>
        <begin position="852"/>
        <end position="944"/>
    </location>
</feature>
<evidence type="ECO:0000259" key="1">
    <source>
        <dbReference type="PROSITE" id="PS50853"/>
    </source>
</evidence>
<accession>A0A497ELQ2</accession>
<feature type="non-terminal residue" evidence="2">
    <location>
        <position position="978"/>
    </location>
</feature>
<dbReference type="AlphaFoldDB" id="A0A497ELQ2"/>
<organism evidence="2 3">
    <name type="scientific">Thermoproteota archaeon</name>
    <dbReference type="NCBI Taxonomy" id="2056631"/>
    <lineage>
        <taxon>Archaea</taxon>
        <taxon>Thermoproteota</taxon>
    </lineage>
</organism>
<dbReference type="Pfam" id="PF10102">
    <property type="entry name" value="DUF2341"/>
    <property type="match status" value="1"/>
</dbReference>
<dbReference type="InterPro" id="IPR013783">
    <property type="entry name" value="Ig-like_fold"/>
</dbReference>
<dbReference type="EMBL" id="QMQV01000196">
    <property type="protein sequence ID" value="RLE46250.1"/>
    <property type="molecule type" value="Genomic_DNA"/>
</dbReference>
<gene>
    <name evidence="2" type="ORF">DRJ31_10240</name>
</gene>
<comment type="caution">
    <text evidence="2">The sequence shown here is derived from an EMBL/GenBank/DDBJ whole genome shotgun (WGS) entry which is preliminary data.</text>
</comment>
<dbReference type="InterPro" id="IPR036116">
    <property type="entry name" value="FN3_sf"/>
</dbReference>